<evidence type="ECO:0000313" key="2">
    <source>
        <dbReference type="EMBL" id="KKM84680.1"/>
    </source>
</evidence>
<dbReference type="SUPFAM" id="SSF56024">
    <property type="entry name" value="Phospholipase D/nuclease"/>
    <property type="match status" value="1"/>
</dbReference>
<reference evidence="2" key="1">
    <citation type="journal article" date="2015" name="Nature">
        <title>Complex archaea that bridge the gap between prokaryotes and eukaryotes.</title>
        <authorList>
            <person name="Spang A."/>
            <person name="Saw J.H."/>
            <person name="Jorgensen S.L."/>
            <person name="Zaremba-Niedzwiedzka K."/>
            <person name="Martijn J."/>
            <person name="Lind A.E."/>
            <person name="van Eijk R."/>
            <person name="Schleper C."/>
            <person name="Guy L."/>
            <person name="Ettema T.J."/>
        </authorList>
    </citation>
    <scope>NUCLEOTIDE SEQUENCE</scope>
</reference>
<comment type="caution">
    <text evidence="2">The sequence shown here is derived from an EMBL/GenBank/DDBJ whole genome shotgun (WGS) entry which is preliminary data.</text>
</comment>
<gene>
    <name evidence="2" type="ORF">LCGC14_1296720</name>
</gene>
<dbReference type="NCBIfam" id="NF041068">
    <property type="entry name" value="DpdK"/>
    <property type="match status" value="1"/>
</dbReference>
<dbReference type="EMBL" id="LAZR01007528">
    <property type="protein sequence ID" value="KKM84680.1"/>
    <property type="molecule type" value="Genomic_DNA"/>
</dbReference>
<feature type="domain" description="Phospholipase D-like" evidence="1">
    <location>
        <begin position="72"/>
        <end position="169"/>
    </location>
</feature>
<dbReference type="InterPro" id="IPR025202">
    <property type="entry name" value="PLD-like_dom"/>
</dbReference>
<dbReference type="Gene3D" id="3.30.870.10">
    <property type="entry name" value="Endonuclease Chain A"/>
    <property type="match status" value="1"/>
</dbReference>
<accession>A0A0F9N7A8</accession>
<dbReference type="Pfam" id="PF13091">
    <property type="entry name" value="PLDc_2"/>
    <property type="match status" value="1"/>
</dbReference>
<sequence>MINSNFRKILTNTPLGKRHLKEVLGSTFAGLILSPQEIWLVTAWFTDFEILDNRSGNWSYLNASWGNRMITFIELLETAVLNGCKLNLVVNETKTNDSALNLLKNKLLNEEGFRFEISEKVHIKGLVTESCFFDGSMNFTFSGANRNDELVTISGDTHQISTTRIDFNNLYFKNYQQKIKAIENPVIEIEEDEDDEHDFF</sequence>
<protein>
    <recommendedName>
        <fullName evidence="1">Phospholipase D-like domain-containing protein</fullName>
    </recommendedName>
</protein>
<proteinExistence type="predicted"/>
<evidence type="ECO:0000259" key="1">
    <source>
        <dbReference type="Pfam" id="PF13091"/>
    </source>
</evidence>
<organism evidence="2">
    <name type="scientific">marine sediment metagenome</name>
    <dbReference type="NCBI Taxonomy" id="412755"/>
    <lineage>
        <taxon>unclassified sequences</taxon>
        <taxon>metagenomes</taxon>
        <taxon>ecological metagenomes</taxon>
    </lineage>
</organism>
<dbReference type="AlphaFoldDB" id="A0A0F9N7A8"/>
<name>A0A0F9N7A8_9ZZZZ</name>